<organism evidence="8">
    <name type="scientific">Noccaea caerulescens</name>
    <name type="common">Alpine penny-cress</name>
    <name type="synonym">Thlaspi caerulescens</name>
    <dbReference type="NCBI Taxonomy" id="107243"/>
    <lineage>
        <taxon>Eukaryota</taxon>
        <taxon>Viridiplantae</taxon>
        <taxon>Streptophyta</taxon>
        <taxon>Embryophyta</taxon>
        <taxon>Tracheophyta</taxon>
        <taxon>Spermatophyta</taxon>
        <taxon>Magnoliopsida</taxon>
        <taxon>eudicotyledons</taxon>
        <taxon>Gunneridae</taxon>
        <taxon>Pentapetalae</taxon>
        <taxon>rosids</taxon>
        <taxon>malvids</taxon>
        <taxon>Brassicales</taxon>
        <taxon>Brassicaceae</taxon>
        <taxon>Coluteocarpeae</taxon>
        <taxon>Noccaea</taxon>
    </lineage>
</organism>
<protein>
    <submittedName>
        <fullName evidence="8">Cyclin-dependent kinase inhibitor 2</fullName>
    </submittedName>
</protein>
<dbReference type="EMBL" id="GEVK01019585">
    <property type="protein sequence ID" value="JAU33247.1"/>
    <property type="molecule type" value="Transcribed_RNA"/>
</dbReference>
<dbReference type="Gene3D" id="4.10.365.10">
    <property type="entry name" value="p27"/>
    <property type="match status" value="1"/>
</dbReference>
<evidence type="ECO:0000313" key="8">
    <source>
        <dbReference type="EMBL" id="JAU74375.1"/>
    </source>
</evidence>
<dbReference type="InterPro" id="IPR003175">
    <property type="entry name" value="CDI_dom"/>
</dbReference>
<evidence type="ECO:0000256" key="1">
    <source>
        <dbReference type="ARBA" id="ARBA00004642"/>
    </source>
</evidence>
<dbReference type="GO" id="GO:0004861">
    <property type="term" value="F:cyclin-dependent protein serine/threonine kinase inhibitor activity"/>
    <property type="evidence" value="ECO:0007669"/>
    <property type="project" value="InterPro"/>
</dbReference>
<dbReference type="PIRSF" id="PIRSF017811">
    <property type="entry name" value="CDK_inhib_pln"/>
    <property type="match status" value="1"/>
</dbReference>
<feature type="region of interest" description="Disordered" evidence="5">
    <location>
        <begin position="1"/>
        <end position="36"/>
    </location>
</feature>
<keyword evidence="3" id="KW-0649">Protein kinase inhibitor</keyword>
<evidence type="ECO:0000259" key="6">
    <source>
        <dbReference type="Pfam" id="PF02234"/>
    </source>
</evidence>
<evidence type="ECO:0000256" key="3">
    <source>
        <dbReference type="ARBA" id="ARBA00023013"/>
    </source>
</evidence>
<dbReference type="AlphaFoldDB" id="A0A1J3I1I4"/>
<sequence>MAAGELGVRGRRRERGDAAEGNETTTLTTPVKRRKLEEEVDVESRIVLSPCVQATNRGGIVARNSAGASETSVVIVRRRDSPIEEQCQIPSSDYDLDRASVSCCSSSNRSEEKSKRRIEFVDVEEDNGADDQTGTSWIYDNFNTRRDPYSEEQEESVNMDMEIQASSEDVVESRRRLKMQKKSSETVKEDELEEFFQAAEKDLRNKMLECSMKYNFDFEKDEPLSGRYEWEKMNQ</sequence>
<name>A0A1J3I1I4_NOCCA</name>
<dbReference type="InterPro" id="IPR044275">
    <property type="entry name" value="KRP"/>
</dbReference>
<accession>A0A1J3I1I4</accession>
<keyword evidence="4" id="KW-0131">Cell cycle</keyword>
<dbReference type="Pfam" id="PF02234">
    <property type="entry name" value="CDI"/>
    <property type="match status" value="1"/>
</dbReference>
<feature type="domain" description="Cyclin-dependent kinase inhibitor" evidence="6">
    <location>
        <begin position="186"/>
        <end position="232"/>
    </location>
</feature>
<evidence type="ECO:0000256" key="2">
    <source>
        <dbReference type="ARBA" id="ARBA00010274"/>
    </source>
</evidence>
<reference evidence="8" key="1">
    <citation type="submission" date="2016-07" db="EMBL/GenBank/DDBJ databases">
        <title>De novo transcriptome assembly of four accessions of the metal hyperaccumulator plant Noccaea caerulescens.</title>
        <authorList>
            <person name="Blande D."/>
            <person name="Halimaa P."/>
            <person name="Tervahauta A.I."/>
            <person name="Aarts M.G."/>
            <person name="Karenlampi S.O."/>
        </authorList>
    </citation>
    <scope>NUCLEOTIDE SEQUENCE</scope>
</reference>
<comment type="subcellular location">
    <subcellularLocation>
        <location evidence="1">Nucleus</location>
        <location evidence="1">Nucleoplasm</location>
    </subcellularLocation>
</comment>
<dbReference type="GO" id="GO:0051726">
    <property type="term" value="P:regulation of cell cycle"/>
    <property type="evidence" value="ECO:0007669"/>
    <property type="project" value="InterPro"/>
</dbReference>
<dbReference type="EMBL" id="GEVL01002966">
    <property type="protein sequence ID" value="JAU74375.1"/>
    <property type="molecule type" value="Transcribed_RNA"/>
</dbReference>
<dbReference type="PANTHER" id="PTHR46776">
    <property type="entry name" value="CYCLIN-DEPENDENT KINASE INHIBITOR 4-RELATED"/>
    <property type="match status" value="1"/>
</dbReference>
<evidence type="ECO:0000256" key="5">
    <source>
        <dbReference type="SAM" id="MobiDB-lite"/>
    </source>
</evidence>
<dbReference type="GO" id="GO:0005654">
    <property type="term" value="C:nucleoplasm"/>
    <property type="evidence" value="ECO:0007669"/>
    <property type="project" value="UniProtKB-SubCell"/>
</dbReference>
<evidence type="ECO:0000256" key="4">
    <source>
        <dbReference type="ARBA" id="ARBA00023306"/>
    </source>
</evidence>
<evidence type="ECO:0000313" key="7">
    <source>
        <dbReference type="EMBL" id="JAU33247.1"/>
    </source>
</evidence>
<proteinExistence type="inferred from homology"/>
<dbReference type="InterPro" id="IPR044898">
    <property type="entry name" value="CDI_dom_sf"/>
</dbReference>
<comment type="similarity">
    <text evidence="2">Belongs to the CDI family. ICK/KRP subfamily.</text>
</comment>
<gene>
    <name evidence="7" type="ORF">LC_TR16992_c0_g1_i1_g.58630</name>
    <name evidence="8" type="ORF">LE_TR4233_c0_g1_i1_g.13907</name>
</gene>